<organism evidence="2 3">
    <name type="scientific">Mesonia algae</name>
    <dbReference type="NCBI Taxonomy" id="213248"/>
    <lineage>
        <taxon>Bacteria</taxon>
        <taxon>Pseudomonadati</taxon>
        <taxon>Bacteroidota</taxon>
        <taxon>Flavobacteriia</taxon>
        <taxon>Flavobacteriales</taxon>
        <taxon>Flavobacteriaceae</taxon>
        <taxon>Mesonia</taxon>
    </lineage>
</organism>
<dbReference type="InterPro" id="IPR001509">
    <property type="entry name" value="Epimerase_deHydtase"/>
</dbReference>
<dbReference type="SUPFAM" id="SSF51735">
    <property type="entry name" value="NAD(P)-binding Rossmann-fold domains"/>
    <property type="match status" value="1"/>
</dbReference>
<dbReference type="InterPro" id="IPR036291">
    <property type="entry name" value="NAD(P)-bd_dom_sf"/>
</dbReference>
<dbReference type="AlphaFoldDB" id="A0A2W7IA91"/>
<comment type="caution">
    <text evidence="2">The sequence shown here is derived from an EMBL/GenBank/DDBJ whole genome shotgun (WGS) entry which is preliminary data.</text>
</comment>
<dbReference type="GO" id="GO:0005737">
    <property type="term" value="C:cytoplasm"/>
    <property type="evidence" value="ECO:0007669"/>
    <property type="project" value="TreeGrafter"/>
</dbReference>
<dbReference type="Pfam" id="PF01370">
    <property type="entry name" value="Epimerase"/>
    <property type="match status" value="1"/>
</dbReference>
<feature type="domain" description="NAD-dependent epimerase/dehydratase" evidence="1">
    <location>
        <begin position="2"/>
        <end position="232"/>
    </location>
</feature>
<gene>
    <name evidence="2" type="ORF">LX95_00156</name>
</gene>
<evidence type="ECO:0000313" key="3">
    <source>
        <dbReference type="Proteomes" id="UP000249542"/>
    </source>
</evidence>
<dbReference type="RefSeq" id="WP_111539517.1">
    <property type="nucleotide sequence ID" value="NZ_QKYV01000001.1"/>
</dbReference>
<keyword evidence="3" id="KW-1185">Reference proteome</keyword>
<dbReference type="PANTHER" id="PTHR48079">
    <property type="entry name" value="PROTEIN YEEZ"/>
    <property type="match status" value="1"/>
</dbReference>
<dbReference type="PANTHER" id="PTHR48079:SF6">
    <property type="entry name" value="NAD(P)-BINDING DOMAIN-CONTAINING PROTEIN-RELATED"/>
    <property type="match status" value="1"/>
</dbReference>
<reference evidence="2 3" key="1">
    <citation type="submission" date="2018-06" db="EMBL/GenBank/DDBJ databases">
        <title>Genomic Encyclopedia of Archaeal and Bacterial Type Strains, Phase II (KMG-II): from individual species to whole genera.</title>
        <authorList>
            <person name="Goeker M."/>
        </authorList>
    </citation>
    <scope>NUCLEOTIDE SEQUENCE [LARGE SCALE GENOMIC DNA]</scope>
    <source>
        <strain evidence="2 3">DSM 15361</strain>
    </source>
</reference>
<name>A0A2W7IA91_9FLAO</name>
<proteinExistence type="predicted"/>
<evidence type="ECO:0000313" key="2">
    <source>
        <dbReference type="EMBL" id="PZW43831.1"/>
    </source>
</evidence>
<evidence type="ECO:0000259" key="1">
    <source>
        <dbReference type="Pfam" id="PF01370"/>
    </source>
</evidence>
<dbReference type="EMBL" id="QKYV01000001">
    <property type="protein sequence ID" value="PZW43831.1"/>
    <property type="molecule type" value="Genomic_DNA"/>
</dbReference>
<protein>
    <submittedName>
        <fullName evidence="2">Nucleoside-diphosphate-sugar epimerase</fullName>
    </submittedName>
</protein>
<accession>A0A2W7IA91</accession>
<dbReference type="Gene3D" id="3.40.50.720">
    <property type="entry name" value="NAD(P)-binding Rossmann-like Domain"/>
    <property type="match status" value="1"/>
</dbReference>
<sequence>MILVTGATGLVGSHLLAQLLQLNKPIRAIYRSQEKVIYAEKLLLSCYPNLTASQLEQIEWVNATLENIPQLSDTFLGIDEVYHCAGYISYNPSEKEYKKLRKVNIEGTSNMVNLALSHSVKKFCHVSSIATLGSELNKKMVTEISPRNNEKKYDNYSITKYGAEMEVWRASQEGLNVVIVNPGIIIGEGFWKSGSGLLFSKVKKGLNYYIPLITGFVDVKDVTQAMVSLMTSHIKQERFILVGENLSFKVILQQIAKELKCREPKKAIKSWMITLGWIFQSIGRKLFGTPQEITQLSIKAAFNETFYNTTKIEEAVDLQFTPLQKTIKRVSKYYIENNN</sequence>
<dbReference type="Proteomes" id="UP000249542">
    <property type="component" value="Unassembled WGS sequence"/>
</dbReference>
<dbReference type="InterPro" id="IPR051783">
    <property type="entry name" value="NAD(P)-dependent_oxidoreduct"/>
</dbReference>
<dbReference type="GO" id="GO:0004029">
    <property type="term" value="F:aldehyde dehydrogenase (NAD+) activity"/>
    <property type="evidence" value="ECO:0007669"/>
    <property type="project" value="TreeGrafter"/>
</dbReference>